<name>A0A6V8SGF1_9CLOT</name>
<feature type="transmembrane region" description="Helical" evidence="1">
    <location>
        <begin position="122"/>
        <end position="141"/>
    </location>
</feature>
<keyword evidence="4" id="KW-1185">Reference proteome</keyword>
<dbReference type="Proteomes" id="UP000580568">
    <property type="component" value="Unassembled WGS sequence"/>
</dbReference>
<feature type="domain" description="Acyltransferase 3" evidence="2">
    <location>
        <begin position="8"/>
        <end position="328"/>
    </location>
</feature>
<accession>A0A6V8SGF1</accession>
<proteinExistence type="predicted"/>
<feature type="transmembrane region" description="Helical" evidence="1">
    <location>
        <begin position="47"/>
        <end position="67"/>
    </location>
</feature>
<feature type="transmembrane region" description="Helical" evidence="1">
    <location>
        <begin position="272"/>
        <end position="289"/>
    </location>
</feature>
<feature type="transmembrane region" description="Helical" evidence="1">
    <location>
        <begin position="7"/>
        <end position="27"/>
    </location>
</feature>
<dbReference type="AlphaFoldDB" id="A0A6V8SGF1"/>
<reference evidence="3 4" key="1">
    <citation type="submission" date="2020-07" db="EMBL/GenBank/DDBJ databases">
        <title>A new beta-1,3-glucan-decomposing anaerobic bacterium isolated from anoxic soil subjected to biological soil disinfestation.</title>
        <authorList>
            <person name="Ueki A."/>
            <person name="Tonouchi A."/>
        </authorList>
    </citation>
    <scope>NUCLEOTIDE SEQUENCE [LARGE SCALE GENOMIC DNA]</scope>
    <source>
        <strain evidence="3 4">TW1</strain>
    </source>
</reference>
<feature type="transmembrane region" description="Helical" evidence="1">
    <location>
        <begin position="181"/>
        <end position="199"/>
    </location>
</feature>
<dbReference type="InterPro" id="IPR002656">
    <property type="entry name" value="Acyl_transf_3_dom"/>
</dbReference>
<keyword evidence="1" id="KW-1133">Transmembrane helix</keyword>
<comment type="caution">
    <text evidence="3">The sequence shown here is derived from an EMBL/GenBank/DDBJ whole genome shotgun (WGS) entry which is preliminary data.</text>
</comment>
<keyword evidence="1" id="KW-0472">Membrane</keyword>
<dbReference type="GO" id="GO:0016747">
    <property type="term" value="F:acyltransferase activity, transferring groups other than amino-acyl groups"/>
    <property type="evidence" value="ECO:0007669"/>
    <property type="project" value="InterPro"/>
</dbReference>
<dbReference type="EMBL" id="BLZR01000001">
    <property type="protein sequence ID" value="GFP76294.1"/>
    <property type="molecule type" value="Genomic_DNA"/>
</dbReference>
<feature type="transmembrane region" description="Helical" evidence="1">
    <location>
        <begin position="79"/>
        <end position="102"/>
    </location>
</feature>
<evidence type="ECO:0000313" key="4">
    <source>
        <dbReference type="Proteomes" id="UP000580568"/>
    </source>
</evidence>
<feature type="transmembrane region" description="Helical" evidence="1">
    <location>
        <begin position="211"/>
        <end position="228"/>
    </location>
</feature>
<feature type="transmembrane region" description="Helical" evidence="1">
    <location>
        <begin position="309"/>
        <end position="328"/>
    </location>
</feature>
<feature type="transmembrane region" description="Helical" evidence="1">
    <location>
        <begin position="153"/>
        <end position="169"/>
    </location>
</feature>
<evidence type="ECO:0000256" key="1">
    <source>
        <dbReference type="SAM" id="Phobius"/>
    </source>
</evidence>
<evidence type="ECO:0000259" key="2">
    <source>
        <dbReference type="Pfam" id="PF01757"/>
    </source>
</evidence>
<dbReference type="RefSeq" id="WP_183277732.1">
    <property type="nucleotide sequence ID" value="NZ_BLZR01000001.1"/>
</dbReference>
<feature type="transmembrane region" description="Helical" evidence="1">
    <location>
        <begin position="240"/>
        <end position="260"/>
    </location>
</feature>
<protein>
    <recommendedName>
        <fullName evidence="2">Acyltransferase 3 domain-containing protein</fullName>
    </recommendedName>
</protein>
<keyword evidence="1" id="KW-0812">Transmembrane</keyword>
<organism evidence="3 4">
    <name type="scientific">Clostridium fungisolvens</name>
    <dbReference type="NCBI Taxonomy" id="1604897"/>
    <lineage>
        <taxon>Bacteria</taxon>
        <taxon>Bacillati</taxon>
        <taxon>Bacillota</taxon>
        <taxon>Clostridia</taxon>
        <taxon>Eubacteriales</taxon>
        <taxon>Clostridiaceae</taxon>
        <taxon>Clostridium</taxon>
    </lineage>
</organism>
<evidence type="ECO:0000313" key="3">
    <source>
        <dbReference type="EMBL" id="GFP76294.1"/>
    </source>
</evidence>
<gene>
    <name evidence="3" type="ORF">bsdtw1_02396</name>
</gene>
<dbReference type="Pfam" id="PF01757">
    <property type="entry name" value="Acyl_transf_3"/>
    <property type="match status" value="1"/>
</dbReference>
<sequence length="338" mass="39035">MKENRSIGLDIVRASAIIFVVSVHFFLNTKYYETPIVGASMYIQTYIRMACIMCVPLFLILTGYLQKNKQPSKSYFKKILPILVIYLFYSLLCIIFRSTILNERPGILNWLVSIGNFSADSYSWYIQMYIGLFLLSPFLNVCYNNLKGKRHKTALVIIALFMTAFPATFNGKFGGFINFPSSWQSIYPITYYFIGCYINEFKPRIKKVQSLLLLFGIILLETFIEIYGSHLNGQKFSSYVGGYDSLIITIEAVVFFLVFYDIALDNELITKAISIISLLSLDIYLVSRITDTIVYNQLFKHYFVSQERVILFFMPTLLCTFSLAFIIASMRNKIIKVR</sequence>